<feature type="region of interest" description="Disordered" evidence="6">
    <location>
        <begin position="532"/>
        <end position="595"/>
    </location>
</feature>
<feature type="compositionally biased region" description="Basic and acidic residues" evidence="6">
    <location>
        <begin position="401"/>
        <end position="410"/>
    </location>
</feature>
<evidence type="ECO:0000313" key="8">
    <source>
        <dbReference type="EMBL" id="CAI0456693.1"/>
    </source>
</evidence>
<dbReference type="InterPro" id="IPR044216">
    <property type="entry name" value="WDL7"/>
</dbReference>
<evidence type="ECO:0000256" key="1">
    <source>
        <dbReference type="ARBA" id="ARBA00004245"/>
    </source>
</evidence>
<dbReference type="Pfam" id="PF06886">
    <property type="entry name" value="TPX2"/>
    <property type="match status" value="1"/>
</dbReference>
<comment type="subcellular location">
    <subcellularLocation>
        <location evidence="1">Cytoplasm</location>
        <location evidence="1">Cytoskeleton</location>
    </subcellularLocation>
</comment>
<dbReference type="PANTHER" id="PTHR47067">
    <property type="entry name" value="TPX2 (TARGETING PROTEIN FOR XKLP2) PROTEIN FAMILY-RELATED"/>
    <property type="match status" value="1"/>
</dbReference>
<dbReference type="PANTHER" id="PTHR47067:SF7">
    <property type="entry name" value="TPX2 (TARGETING PROTEIN FOR XKLP2) PROTEIN FAMILY"/>
    <property type="match status" value="1"/>
</dbReference>
<accession>A0AAV0NDK5</accession>
<evidence type="ECO:0000313" key="9">
    <source>
        <dbReference type="Proteomes" id="UP001154282"/>
    </source>
</evidence>
<proteinExistence type="inferred from homology"/>
<feature type="compositionally biased region" description="Basic and acidic residues" evidence="6">
    <location>
        <begin position="173"/>
        <end position="193"/>
    </location>
</feature>
<feature type="compositionally biased region" description="Polar residues" evidence="6">
    <location>
        <begin position="331"/>
        <end position="354"/>
    </location>
</feature>
<evidence type="ECO:0000256" key="5">
    <source>
        <dbReference type="ARBA" id="ARBA00023212"/>
    </source>
</evidence>
<dbReference type="AlphaFoldDB" id="A0AAV0NDK5"/>
<feature type="region of interest" description="Disordered" evidence="6">
    <location>
        <begin position="101"/>
        <end position="268"/>
    </location>
</feature>
<feature type="region of interest" description="Disordered" evidence="6">
    <location>
        <begin position="326"/>
        <end position="354"/>
    </location>
</feature>
<keyword evidence="9" id="KW-1185">Reference proteome</keyword>
<organism evidence="8 9">
    <name type="scientific">Linum tenue</name>
    <dbReference type="NCBI Taxonomy" id="586396"/>
    <lineage>
        <taxon>Eukaryota</taxon>
        <taxon>Viridiplantae</taxon>
        <taxon>Streptophyta</taxon>
        <taxon>Embryophyta</taxon>
        <taxon>Tracheophyta</taxon>
        <taxon>Spermatophyta</taxon>
        <taxon>Magnoliopsida</taxon>
        <taxon>eudicotyledons</taxon>
        <taxon>Gunneridae</taxon>
        <taxon>Pentapetalae</taxon>
        <taxon>rosids</taxon>
        <taxon>fabids</taxon>
        <taxon>Malpighiales</taxon>
        <taxon>Linaceae</taxon>
        <taxon>Linum</taxon>
    </lineage>
</organism>
<protein>
    <recommendedName>
        <fullName evidence="7">TPX2 C-terminal domain-containing protein</fullName>
    </recommendedName>
</protein>
<sequence length="618" mass="68147">MGETVTCLMQQQPFSYTAGISNEAKEGNLISSLGQSVSFGRFTSESLSWEKWSTFSSNKYVEEAEKFSRPGSVAEKKAFFEAHYRNLAARKAAAEAAAALLEQGNGGEMEESEPNEANEPNPSFGVKIEALVDVESVESKEEGNRDGGLDGAEQMEKPLLKVTRTKSKGSARKSSESEPVKADEGREQMERPLLKAMRTKSKGSSRKSNESEPFKGSDGRQQMEEPLLKVTRTKSKCSARSFSKCEPNKANEPNPPPENEAVESSCTKVEALTEVEAIESKGESTNQMEKPLLKDFISNASDSDSFTKKKPAVSFSSNLVVRRKVPAARNESLTATTTPVNKRSSTPKSSQNKAINFTPVREINRITSTIIRKIDCSRAGSSKPTMAKDYSSLVSTPFRTPSREESKNHPETTTPQSEFWARTPLHPSAAASASGSKAVRPRWHFLPTDCSKFMSGSRNKSQQSPCFPTPFSLRTEERAARRKGKLEEKFNANQAQKVQSQATGKEKAETEMKKLRKSLCFKARPLPGFYKQRVTPKNQMDKAPLTHPSPSQEPETSTAKMVKNTSTIPQIVQRSSSKNSGRNVKKNDDSCNNPRCLRARLRATAAENSCPNIQQQAT</sequence>
<evidence type="ECO:0000256" key="6">
    <source>
        <dbReference type="SAM" id="MobiDB-lite"/>
    </source>
</evidence>
<keyword evidence="5" id="KW-0206">Cytoskeleton</keyword>
<feature type="compositionally biased region" description="Basic and acidic residues" evidence="6">
    <location>
        <begin position="207"/>
        <end position="227"/>
    </location>
</feature>
<name>A0AAV0NDK5_9ROSI</name>
<dbReference type="InterPro" id="IPR027329">
    <property type="entry name" value="TPX2_C"/>
</dbReference>
<evidence type="ECO:0000256" key="3">
    <source>
        <dbReference type="ARBA" id="ARBA00022490"/>
    </source>
</evidence>
<feature type="domain" description="TPX2 C-terminal" evidence="7">
    <location>
        <begin position="471"/>
        <end position="546"/>
    </location>
</feature>
<gene>
    <name evidence="8" type="ORF">LITE_LOCUS32856</name>
</gene>
<keyword evidence="4" id="KW-0493">Microtubule</keyword>
<dbReference type="EMBL" id="CAMGYJ010000008">
    <property type="protein sequence ID" value="CAI0456693.1"/>
    <property type="molecule type" value="Genomic_DNA"/>
</dbReference>
<reference evidence="8" key="1">
    <citation type="submission" date="2022-08" db="EMBL/GenBank/DDBJ databases">
        <authorList>
            <person name="Gutierrez-Valencia J."/>
        </authorList>
    </citation>
    <scope>NUCLEOTIDE SEQUENCE</scope>
</reference>
<comment type="caution">
    <text evidence="8">The sequence shown here is derived from an EMBL/GenBank/DDBJ whole genome shotgun (WGS) entry which is preliminary data.</text>
</comment>
<evidence type="ECO:0000256" key="4">
    <source>
        <dbReference type="ARBA" id="ARBA00022701"/>
    </source>
</evidence>
<feature type="region of interest" description="Disordered" evidence="6">
    <location>
        <begin position="378"/>
        <end position="421"/>
    </location>
</feature>
<evidence type="ECO:0000256" key="2">
    <source>
        <dbReference type="ARBA" id="ARBA00005885"/>
    </source>
</evidence>
<keyword evidence="3" id="KW-0963">Cytoplasm</keyword>
<dbReference type="GO" id="GO:0005874">
    <property type="term" value="C:microtubule"/>
    <property type="evidence" value="ECO:0007669"/>
    <property type="project" value="UniProtKB-KW"/>
</dbReference>
<comment type="similarity">
    <text evidence="2">Belongs to the TPX2 family.</text>
</comment>
<feature type="compositionally biased region" description="Basic and acidic residues" evidence="6">
    <location>
        <begin position="137"/>
        <end position="159"/>
    </location>
</feature>
<dbReference type="Proteomes" id="UP001154282">
    <property type="component" value="Unassembled WGS sequence"/>
</dbReference>
<feature type="compositionally biased region" description="Polar residues" evidence="6">
    <location>
        <begin position="548"/>
        <end position="582"/>
    </location>
</feature>
<evidence type="ECO:0000259" key="7">
    <source>
        <dbReference type="Pfam" id="PF06886"/>
    </source>
</evidence>